<dbReference type="PROSITE" id="PS00518">
    <property type="entry name" value="ZF_RING_1"/>
    <property type="match status" value="1"/>
</dbReference>
<feature type="compositionally biased region" description="Basic and acidic residues" evidence="4">
    <location>
        <begin position="181"/>
        <end position="192"/>
    </location>
</feature>
<dbReference type="InterPro" id="IPR017907">
    <property type="entry name" value="Znf_RING_CS"/>
</dbReference>
<dbReference type="GO" id="GO:0008270">
    <property type="term" value="F:zinc ion binding"/>
    <property type="evidence" value="ECO:0007669"/>
    <property type="project" value="UniProtKB-KW"/>
</dbReference>
<dbReference type="InterPro" id="IPR047134">
    <property type="entry name" value="RNF4"/>
</dbReference>
<dbReference type="AlphaFoldDB" id="A0A225AT81"/>
<dbReference type="STRING" id="1441469.A0A225AT81"/>
<evidence type="ECO:0000313" key="6">
    <source>
        <dbReference type="EMBL" id="OKL61564.1"/>
    </source>
</evidence>
<keyword evidence="7" id="KW-1185">Reference proteome</keyword>
<proteinExistence type="predicted"/>
<dbReference type="SMART" id="SM00184">
    <property type="entry name" value="RING"/>
    <property type="match status" value="1"/>
</dbReference>
<dbReference type="EMBL" id="LFMY01000004">
    <property type="protein sequence ID" value="OKL61564.1"/>
    <property type="molecule type" value="Genomic_DNA"/>
</dbReference>
<evidence type="ECO:0000259" key="5">
    <source>
        <dbReference type="SMART" id="SM00184"/>
    </source>
</evidence>
<keyword evidence="2" id="KW-0863">Zinc-finger</keyword>
<evidence type="ECO:0000256" key="4">
    <source>
        <dbReference type="SAM" id="MobiDB-lite"/>
    </source>
</evidence>
<keyword evidence="3" id="KW-0862">Zinc</keyword>
<protein>
    <recommendedName>
        <fullName evidence="5">RING-type domain-containing protein</fullName>
    </recommendedName>
</protein>
<dbReference type="GeneID" id="31003293"/>
<dbReference type="PANTHER" id="PTHR23041:SF78">
    <property type="entry name" value="E3 UBIQUITIN-PROTEIN LIGASE RNF4"/>
    <property type="match status" value="1"/>
</dbReference>
<dbReference type="InterPro" id="IPR001841">
    <property type="entry name" value="Znf_RING"/>
</dbReference>
<reference evidence="6 7" key="1">
    <citation type="submission" date="2015-06" db="EMBL/GenBank/DDBJ databases">
        <title>Talaromyces atroroseus IBT 11181 draft genome.</title>
        <authorList>
            <person name="Rasmussen K.B."/>
            <person name="Rasmussen S."/>
            <person name="Petersen B."/>
            <person name="Sicheritz-Ponten T."/>
            <person name="Mortensen U.H."/>
            <person name="Thrane U."/>
        </authorList>
    </citation>
    <scope>NUCLEOTIDE SEQUENCE [LARGE SCALE GENOMIC DNA]</scope>
    <source>
        <strain evidence="6 7">IBT 11181</strain>
    </source>
</reference>
<feature type="domain" description="RING-type" evidence="5">
    <location>
        <begin position="126"/>
        <end position="176"/>
    </location>
</feature>
<feature type="compositionally biased region" description="Polar residues" evidence="4">
    <location>
        <begin position="1"/>
        <end position="30"/>
    </location>
</feature>
<keyword evidence="1" id="KW-0479">Metal-binding</keyword>
<feature type="compositionally biased region" description="Low complexity" evidence="4">
    <location>
        <begin position="50"/>
        <end position="68"/>
    </location>
</feature>
<evidence type="ECO:0000256" key="2">
    <source>
        <dbReference type="ARBA" id="ARBA00022771"/>
    </source>
</evidence>
<dbReference type="PANTHER" id="PTHR23041">
    <property type="entry name" value="RING FINGER DOMAIN-CONTAINING"/>
    <property type="match status" value="1"/>
</dbReference>
<dbReference type="Pfam" id="PF13923">
    <property type="entry name" value="zf-C3HC4_2"/>
    <property type="match status" value="1"/>
</dbReference>
<name>A0A225AT81_TALAT</name>
<dbReference type="RefSeq" id="XP_020121685.1">
    <property type="nucleotide sequence ID" value="XM_020265849.1"/>
</dbReference>
<evidence type="ECO:0000256" key="3">
    <source>
        <dbReference type="ARBA" id="ARBA00022833"/>
    </source>
</evidence>
<gene>
    <name evidence="6" type="ORF">UA08_03538</name>
</gene>
<feature type="region of interest" description="Disordered" evidence="4">
    <location>
        <begin position="181"/>
        <end position="203"/>
    </location>
</feature>
<evidence type="ECO:0000256" key="1">
    <source>
        <dbReference type="ARBA" id="ARBA00022723"/>
    </source>
</evidence>
<dbReference type="SUPFAM" id="SSF57850">
    <property type="entry name" value="RING/U-box"/>
    <property type="match status" value="1"/>
</dbReference>
<accession>A0A225AT81</accession>
<feature type="region of interest" description="Disordered" evidence="4">
    <location>
        <begin position="1"/>
        <end position="75"/>
    </location>
</feature>
<comment type="caution">
    <text evidence="6">The sequence shown here is derived from an EMBL/GenBank/DDBJ whole genome shotgun (WGS) entry which is preliminary data.</text>
</comment>
<dbReference type="InterPro" id="IPR013083">
    <property type="entry name" value="Znf_RING/FYVE/PHD"/>
</dbReference>
<organism evidence="6 7">
    <name type="scientific">Talaromyces atroroseus</name>
    <dbReference type="NCBI Taxonomy" id="1441469"/>
    <lineage>
        <taxon>Eukaryota</taxon>
        <taxon>Fungi</taxon>
        <taxon>Dikarya</taxon>
        <taxon>Ascomycota</taxon>
        <taxon>Pezizomycotina</taxon>
        <taxon>Eurotiomycetes</taxon>
        <taxon>Eurotiomycetidae</taxon>
        <taxon>Eurotiales</taxon>
        <taxon>Trichocomaceae</taxon>
        <taxon>Talaromyces</taxon>
        <taxon>Talaromyces sect. Trachyspermi</taxon>
    </lineage>
</organism>
<dbReference type="OrthoDB" id="6270329at2759"/>
<dbReference type="Gene3D" id="3.30.40.10">
    <property type="entry name" value="Zinc/RING finger domain, C3HC4 (zinc finger)"/>
    <property type="match status" value="1"/>
</dbReference>
<dbReference type="Proteomes" id="UP000214365">
    <property type="component" value="Unassembled WGS sequence"/>
</dbReference>
<sequence>MPQRQSSAVIDLTSNQIDFNAQPGPSSHPNASPERRSVKRRRVDGGGASGSFPSYSAGASSSSDELSAPRPLAEAEDDQIEAVDLTEINDDNSLAKVLAKQREDAIKAQAATEDREGRTTLTATKCAICMDTPTDATTTVCGHMFCHKCIIDSLRYEEGRSETTTGKASRGKCPACRKLLSRKDTPGPRRDLIPLQFKLKQPS</sequence>
<evidence type="ECO:0000313" key="7">
    <source>
        <dbReference type="Proteomes" id="UP000214365"/>
    </source>
</evidence>